<evidence type="ECO:0000256" key="4">
    <source>
        <dbReference type="ARBA" id="ARBA00022617"/>
    </source>
</evidence>
<dbReference type="GO" id="GO:0016020">
    <property type="term" value="C:membrane"/>
    <property type="evidence" value="ECO:0007669"/>
    <property type="project" value="UniProtKB-SubCell"/>
</dbReference>
<evidence type="ECO:0000256" key="12">
    <source>
        <dbReference type="SAM" id="Phobius"/>
    </source>
</evidence>
<gene>
    <name evidence="14" type="primary">LOC115473059</name>
</gene>
<dbReference type="InterPro" id="IPR036396">
    <property type="entry name" value="Cyt_P450_sf"/>
</dbReference>
<evidence type="ECO:0000313" key="13">
    <source>
        <dbReference type="Proteomes" id="UP000515156"/>
    </source>
</evidence>
<dbReference type="OrthoDB" id="3934656at2759"/>
<dbReference type="InterPro" id="IPR017972">
    <property type="entry name" value="Cyt_P450_CS"/>
</dbReference>
<name>A0A6P7Y7P9_9AMPH</name>
<sequence length="504" mass="59029">MELLSVPQSLLSSCCNNVTFLGVFLTVFVLLFDFMKRRKIWNHFPPGPTPLPFFGNVLQMDFKRLPICFTQMSKRFGNVFSFQVGWTNVVVLNGFEVMKEMLLKKSEDIADRPPIPFYSKIGLDQGLVMMKYGHAWRDLRRFSISTLRNFGLGKKSLEERVIEEAGYLCSEFESKEGQPFDAHYLMQNATSNVIASMVFGDRFQYDDDKFQKLLYLLDQNMKLGKGLLPQILNVAPWLRHVPGPHQKYVKCLYNYLSFLEEIVEEHKKSWDPSHQRDYIDAFLEEMEKAKDDPGNTFKETTLLAATCDLFGAGTETTATTLRWALLLMLLYPDIQRGVHEEIDRVIGRDRRPVLDDQMNMPFINAVIHEIQRYGDIIPLSLPHFTYRDTEIQRFFIPKGIIIFINLSSVLKDETYWEKPHQFYPEHFLDAEGKFVKREAFMPFSAGRRVCLGEQLARMELFIFYTTLMQRFSFHIPENQPRPREDPVFTFTFSPHRYQICARLR</sequence>
<comment type="similarity">
    <text evidence="3 11">Belongs to the cytochrome P450 family.</text>
</comment>
<dbReference type="KEGG" id="muo:115473059"/>
<accession>A0A6P7Y7P9</accession>
<evidence type="ECO:0000256" key="10">
    <source>
        <dbReference type="PIRSR" id="PIRSR602401-1"/>
    </source>
</evidence>
<dbReference type="GO" id="GO:0016712">
    <property type="term" value="F:oxidoreductase activity, acting on paired donors, with incorporation or reduction of molecular oxygen, reduced flavin or flavoprotein as one donor, and incorporation of one atom of oxygen"/>
    <property type="evidence" value="ECO:0007669"/>
    <property type="project" value="InterPro"/>
</dbReference>
<keyword evidence="4 10" id="KW-0349">Heme</keyword>
<dbReference type="FunCoup" id="A0A6P7Y7P9">
    <property type="interactions" value="526"/>
</dbReference>
<dbReference type="RefSeq" id="XP_030063552.1">
    <property type="nucleotide sequence ID" value="XM_030207692.1"/>
</dbReference>
<dbReference type="PANTHER" id="PTHR24300">
    <property type="entry name" value="CYTOCHROME P450 508A4-RELATED"/>
    <property type="match status" value="1"/>
</dbReference>
<evidence type="ECO:0000256" key="11">
    <source>
        <dbReference type="RuleBase" id="RU000461"/>
    </source>
</evidence>
<evidence type="ECO:0000256" key="6">
    <source>
        <dbReference type="ARBA" id="ARBA00023002"/>
    </source>
</evidence>
<evidence type="ECO:0000256" key="9">
    <source>
        <dbReference type="ARBA" id="ARBA00023136"/>
    </source>
</evidence>
<dbReference type="InterPro" id="IPR050182">
    <property type="entry name" value="Cytochrome_P450_fam2"/>
</dbReference>
<dbReference type="PRINTS" id="PR00463">
    <property type="entry name" value="EP450I"/>
</dbReference>
<dbReference type="PANTHER" id="PTHR24300:SF1">
    <property type="entry name" value="CYTOCHROME P450 2D6-RELATED"/>
    <property type="match status" value="1"/>
</dbReference>
<dbReference type="GO" id="GO:0005737">
    <property type="term" value="C:cytoplasm"/>
    <property type="evidence" value="ECO:0007669"/>
    <property type="project" value="TreeGrafter"/>
</dbReference>
<keyword evidence="13" id="KW-1185">Reference proteome</keyword>
<keyword evidence="12" id="KW-1133">Transmembrane helix</keyword>
<dbReference type="GO" id="GO:0006805">
    <property type="term" value="P:xenobiotic metabolic process"/>
    <property type="evidence" value="ECO:0007669"/>
    <property type="project" value="TreeGrafter"/>
</dbReference>
<dbReference type="Gene3D" id="1.10.630.10">
    <property type="entry name" value="Cytochrome P450"/>
    <property type="match status" value="1"/>
</dbReference>
<comment type="cofactor">
    <cofactor evidence="1 10">
        <name>heme</name>
        <dbReference type="ChEBI" id="CHEBI:30413"/>
    </cofactor>
</comment>
<keyword evidence="8 11" id="KW-0503">Monooxygenase</keyword>
<dbReference type="PROSITE" id="PS00086">
    <property type="entry name" value="CYTOCHROME_P450"/>
    <property type="match status" value="1"/>
</dbReference>
<evidence type="ECO:0000256" key="5">
    <source>
        <dbReference type="ARBA" id="ARBA00022723"/>
    </source>
</evidence>
<keyword evidence="12" id="KW-0812">Transmembrane</keyword>
<dbReference type="AlphaFoldDB" id="A0A6P7Y7P9"/>
<dbReference type="InterPro" id="IPR008069">
    <property type="entry name" value="Cyt_P450_E_grp-I_CYP2D-like"/>
</dbReference>
<feature type="binding site" description="axial binding residue" evidence="10">
    <location>
        <position position="450"/>
    </location>
    <ligand>
        <name>heme</name>
        <dbReference type="ChEBI" id="CHEBI:30413"/>
    </ligand>
    <ligandPart>
        <name>Fe</name>
        <dbReference type="ChEBI" id="CHEBI:18248"/>
    </ligandPart>
</feature>
<evidence type="ECO:0000256" key="1">
    <source>
        <dbReference type="ARBA" id="ARBA00001971"/>
    </source>
</evidence>
<dbReference type="Pfam" id="PF00067">
    <property type="entry name" value="p450"/>
    <property type="match status" value="1"/>
</dbReference>
<keyword evidence="6 11" id="KW-0560">Oxidoreductase</keyword>
<evidence type="ECO:0000256" key="7">
    <source>
        <dbReference type="ARBA" id="ARBA00023004"/>
    </source>
</evidence>
<dbReference type="PRINTS" id="PR00385">
    <property type="entry name" value="P450"/>
</dbReference>
<reference evidence="14" key="1">
    <citation type="submission" date="2025-08" db="UniProtKB">
        <authorList>
            <consortium name="RefSeq"/>
        </authorList>
    </citation>
    <scope>IDENTIFICATION</scope>
</reference>
<dbReference type="InterPro" id="IPR002401">
    <property type="entry name" value="Cyt_P450_E_grp-I"/>
</dbReference>
<evidence type="ECO:0000313" key="14">
    <source>
        <dbReference type="RefSeq" id="XP_030063552.1"/>
    </source>
</evidence>
<dbReference type="GO" id="GO:0019369">
    <property type="term" value="P:arachidonate metabolic process"/>
    <property type="evidence" value="ECO:0007669"/>
    <property type="project" value="TreeGrafter"/>
</dbReference>
<keyword evidence="7 10" id="KW-0408">Iron</keyword>
<dbReference type="GO" id="GO:0005506">
    <property type="term" value="F:iron ion binding"/>
    <property type="evidence" value="ECO:0007669"/>
    <property type="project" value="InterPro"/>
</dbReference>
<dbReference type="GeneID" id="115473059"/>
<protein>
    <submittedName>
        <fullName evidence="14">Cytochrome P450 2D15-like</fullName>
    </submittedName>
</protein>
<dbReference type="SUPFAM" id="SSF48264">
    <property type="entry name" value="Cytochrome P450"/>
    <property type="match status" value="1"/>
</dbReference>
<comment type="subcellular location">
    <subcellularLocation>
        <location evidence="2">Membrane</location>
    </subcellularLocation>
</comment>
<dbReference type="Proteomes" id="UP000515156">
    <property type="component" value="Chromosome 1"/>
</dbReference>
<feature type="transmembrane region" description="Helical" evidence="12">
    <location>
        <begin position="6"/>
        <end position="32"/>
    </location>
</feature>
<proteinExistence type="inferred from homology"/>
<dbReference type="InterPro" id="IPR001128">
    <property type="entry name" value="Cyt_P450"/>
</dbReference>
<dbReference type="FunFam" id="1.10.630.10:FF:000004">
    <property type="entry name" value="cytochrome P450 2D15 isoform X1"/>
    <property type="match status" value="1"/>
</dbReference>
<keyword evidence="9 12" id="KW-0472">Membrane</keyword>
<evidence type="ECO:0000256" key="3">
    <source>
        <dbReference type="ARBA" id="ARBA00010617"/>
    </source>
</evidence>
<organism evidence="13 14">
    <name type="scientific">Microcaecilia unicolor</name>
    <dbReference type="NCBI Taxonomy" id="1415580"/>
    <lineage>
        <taxon>Eukaryota</taxon>
        <taxon>Metazoa</taxon>
        <taxon>Chordata</taxon>
        <taxon>Craniata</taxon>
        <taxon>Vertebrata</taxon>
        <taxon>Euteleostomi</taxon>
        <taxon>Amphibia</taxon>
        <taxon>Gymnophiona</taxon>
        <taxon>Siphonopidae</taxon>
        <taxon>Microcaecilia</taxon>
    </lineage>
</organism>
<evidence type="ECO:0000256" key="8">
    <source>
        <dbReference type="ARBA" id="ARBA00023033"/>
    </source>
</evidence>
<evidence type="ECO:0000256" key="2">
    <source>
        <dbReference type="ARBA" id="ARBA00004370"/>
    </source>
</evidence>
<dbReference type="GO" id="GO:0020037">
    <property type="term" value="F:heme binding"/>
    <property type="evidence" value="ECO:0007669"/>
    <property type="project" value="InterPro"/>
</dbReference>
<dbReference type="PRINTS" id="PR01686">
    <property type="entry name" value="EP450ICYP2D"/>
</dbReference>
<dbReference type="InParanoid" id="A0A6P7Y7P9"/>
<keyword evidence="5 10" id="KW-0479">Metal-binding</keyword>